<evidence type="ECO:0000259" key="2">
    <source>
        <dbReference type="PROSITE" id="PS50943"/>
    </source>
</evidence>
<dbReference type="CDD" id="cd00093">
    <property type="entry name" value="HTH_XRE"/>
    <property type="match status" value="1"/>
</dbReference>
<gene>
    <name evidence="3" type="ORF">LBBP_03051</name>
</gene>
<dbReference type="PROSITE" id="PS50943">
    <property type="entry name" value="HTH_CROC1"/>
    <property type="match status" value="1"/>
</dbReference>
<feature type="domain" description="HTH cro/C1-type" evidence="2">
    <location>
        <begin position="30"/>
        <end position="70"/>
    </location>
</feature>
<dbReference type="InterPro" id="IPR010982">
    <property type="entry name" value="Lambda_DNA-bd_dom_sf"/>
</dbReference>
<dbReference type="Gene3D" id="1.10.260.40">
    <property type="entry name" value="lambda repressor-like DNA-binding domains"/>
    <property type="match status" value="1"/>
</dbReference>
<organism evidence="3">
    <name type="scientific">Leptospira borgpetersenii serovar Ballum</name>
    <dbReference type="NCBI Taxonomy" id="280505"/>
    <lineage>
        <taxon>Bacteria</taxon>
        <taxon>Pseudomonadati</taxon>
        <taxon>Spirochaetota</taxon>
        <taxon>Spirochaetia</taxon>
        <taxon>Leptospirales</taxon>
        <taxon>Leptospiraceae</taxon>
        <taxon>Leptospira</taxon>
    </lineage>
</organism>
<dbReference type="InterPro" id="IPR001387">
    <property type="entry name" value="Cro/C1-type_HTH"/>
</dbReference>
<evidence type="ECO:0000313" key="4">
    <source>
        <dbReference type="Proteomes" id="UP000058857"/>
    </source>
</evidence>
<dbReference type="PANTHER" id="PTHR36924:SF1">
    <property type="entry name" value="ANTITOXIN HIGA-1"/>
    <property type="match status" value="1"/>
</dbReference>
<dbReference type="Proteomes" id="UP000058857">
    <property type="component" value="Chromosome 1"/>
</dbReference>
<accession>A0A0E3B5L4</accession>
<evidence type="ECO:0000313" key="3">
    <source>
        <dbReference type="EMBL" id="ALO27260.1"/>
    </source>
</evidence>
<dbReference type="GO" id="GO:0003677">
    <property type="term" value="F:DNA binding"/>
    <property type="evidence" value="ECO:0007669"/>
    <property type="project" value="UniProtKB-KW"/>
</dbReference>
<dbReference type="InterPro" id="IPR013430">
    <property type="entry name" value="Toxin_antidote_HigA"/>
</dbReference>
<evidence type="ECO:0000256" key="1">
    <source>
        <dbReference type="ARBA" id="ARBA00023125"/>
    </source>
</evidence>
<dbReference type="GeneID" id="61173354"/>
<proteinExistence type="predicted"/>
<dbReference type="AlphaFoldDB" id="A0A0E3B5L4"/>
<reference evidence="3 4" key="1">
    <citation type="journal article" date="2015" name="PLoS Negl. Trop. Dis.">
        <title>Distribution of Plasmids in Distinct Leptospira Pathogenic Species.</title>
        <authorList>
            <person name="Wang Y."/>
            <person name="Zhuang X."/>
            <person name="Zhong Y."/>
            <person name="Zhang C."/>
            <person name="Zhang Y."/>
            <person name="Zeng L."/>
            <person name="Zhu Y."/>
            <person name="He P."/>
            <person name="Dong K."/>
            <person name="Pal U."/>
            <person name="Guo X."/>
            <person name="Qin J."/>
        </authorList>
    </citation>
    <scope>NUCLEOTIDE SEQUENCE [LARGE SCALE GENOMIC DNA]</scope>
    <source>
        <strain evidence="3 4">56604</strain>
    </source>
</reference>
<dbReference type="EMBL" id="CP012029">
    <property type="protein sequence ID" value="ALO27260.1"/>
    <property type="molecule type" value="Genomic_DNA"/>
</dbReference>
<dbReference type="NCBIfam" id="TIGR02607">
    <property type="entry name" value="antidote_HigA"/>
    <property type="match status" value="1"/>
</dbReference>
<protein>
    <submittedName>
        <fullName evidence="3">Addiction module antidote protein HigA</fullName>
    </submittedName>
</protein>
<dbReference type="PATRIC" id="fig|280505.15.peg.2980"/>
<dbReference type="PANTHER" id="PTHR36924">
    <property type="entry name" value="ANTITOXIN HIGA-1"/>
    <property type="match status" value="1"/>
</dbReference>
<sequence length="113" mass="13067">MVSKKLLNVHPGEVLQEEFLEPMGISGYRLSKETGIPESKISDIIHGKRNITASISIKFGKFFDLNPHFWIGLQNDYDIREEQHKLAKVLKSMKSYKDFYKDQDGKKVKLNVL</sequence>
<dbReference type="RefSeq" id="WP_002736063.1">
    <property type="nucleotide sequence ID" value="NZ_CP012029.1"/>
</dbReference>
<dbReference type="SUPFAM" id="SSF47413">
    <property type="entry name" value="lambda repressor-like DNA-binding domains"/>
    <property type="match status" value="1"/>
</dbReference>
<keyword evidence="1" id="KW-0238">DNA-binding</keyword>
<name>A0A0E3B5L4_LEPBO</name>